<dbReference type="GO" id="GO:0090313">
    <property type="term" value="P:regulation of protein targeting to membrane"/>
    <property type="evidence" value="ECO:0007669"/>
    <property type="project" value="TreeGrafter"/>
</dbReference>
<proteinExistence type="predicted"/>
<dbReference type="InterPro" id="IPR007844">
    <property type="entry name" value="AsmA"/>
</dbReference>
<dbReference type="GO" id="GO:0005886">
    <property type="term" value="C:plasma membrane"/>
    <property type="evidence" value="ECO:0007669"/>
    <property type="project" value="TreeGrafter"/>
</dbReference>
<evidence type="ECO:0000259" key="2">
    <source>
        <dbReference type="Pfam" id="PF05170"/>
    </source>
</evidence>
<feature type="compositionally biased region" description="Basic and acidic residues" evidence="1">
    <location>
        <begin position="416"/>
        <end position="425"/>
    </location>
</feature>
<dbReference type="RefSeq" id="WP_251813039.1">
    <property type="nucleotide sequence ID" value="NZ_CP101527.1"/>
</dbReference>
<dbReference type="AlphaFoldDB" id="A0A9E8HIU8"/>
<feature type="compositionally biased region" description="Polar residues" evidence="1">
    <location>
        <begin position="426"/>
        <end position="442"/>
    </location>
</feature>
<evidence type="ECO:0000256" key="1">
    <source>
        <dbReference type="SAM" id="MobiDB-lite"/>
    </source>
</evidence>
<sequence>MRILKVTLLSLLGLLTTLIVAIVAITATIDPNDYKTDIESAVAQNSNLTLTIDGDLGWSFMPLGIDISGVTLNHLDGKTFTSLNQLTAQVGLISLLKLNPQVHKVIVDGLVVTLEKNEQGEANWENITAKKVTGSTQSPEAKVTSAASAQDNPSTPSRDKAQQANSDFQFEIEEVAIINTTIRYLDKQSNQSASLEDLNLLANNISLGGEFPLSIEFKVSNSQPKLDITATIDAAITIDNNMRHVAVRQLNSHYDISGTPLSGNNLSASFNGKQIIADLDKDQVTLDEIALQLANLTLKTNLEIQNLSKQPKLDGNLAIPAFSLQTLLASLGLPAIDTSDKNVLTQIGFKTLLEGTAEDLKLNNIAIRLDDTSYTGSLNYRAVNQYIAANIKGSELNVDRYLPPAKDPVTQATQTIEHETNKDENATNTGQSAPTPASSQPEPQLLPLETIRSLNLDISFIQQTLIAKNLTLNDLTLLVKAADGIVTVSEASGKLYEGYFDVNAKIDASTDNPKWTIKKAVNNIQVLPLLKDLQDLEIISGGVNLNADIKSTGNTVSALRNSAKGNASFDFDKGAFHGFNLTKLTCEGVALINRDRVTKSDWSNKSEFQSMSGVLTVNGNKFTNNNLTAAMSGLALIGKGVIDTKILNINYGIDLKAIGNLGDNACRVNEKVKDLAIPIVCNGPLNGDPAKLCKLDYNRMQELVAAAGKKELERKADKEVDKLLDKHLGGDNAETKKSVKKLLKGLF</sequence>
<dbReference type="EMBL" id="CP101527">
    <property type="protein sequence ID" value="UZW75465.1"/>
    <property type="molecule type" value="Genomic_DNA"/>
</dbReference>
<feature type="region of interest" description="Disordered" evidence="1">
    <location>
        <begin position="132"/>
        <end position="163"/>
    </location>
</feature>
<reference evidence="3" key="1">
    <citation type="submission" date="2022-07" db="EMBL/GenBank/DDBJ databases">
        <title>Alkalimarinus sp. nov., isolated from gut of a Alitta virens.</title>
        <authorList>
            <person name="Yang A.I."/>
            <person name="Shin N.-R."/>
        </authorList>
    </citation>
    <scope>NUCLEOTIDE SEQUENCE</scope>
    <source>
        <strain evidence="3">FA028</strain>
    </source>
</reference>
<keyword evidence="4" id="KW-1185">Reference proteome</keyword>
<feature type="region of interest" description="Disordered" evidence="1">
    <location>
        <begin position="410"/>
        <end position="443"/>
    </location>
</feature>
<dbReference type="PANTHER" id="PTHR30441:SF4">
    <property type="entry name" value="PROTEIN ASMA"/>
    <property type="match status" value="1"/>
</dbReference>
<dbReference type="InterPro" id="IPR052894">
    <property type="entry name" value="AsmA-related"/>
</dbReference>
<evidence type="ECO:0000313" key="3">
    <source>
        <dbReference type="EMBL" id="UZW75465.1"/>
    </source>
</evidence>
<feature type="domain" description="AsmA" evidence="2">
    <location>
        <begin position="2"/>
        <end position="615"/>
    </location>
</feature>
<evidence type="ECO:0000313" key="4">
    <source>
        <dbReference type="Proteomes" id="UP001164472"/>
    </source>
</evidence>
<organism evidence="3 4">
    <name type="scientific">Alkalimarinus sediminis</name>
    <dbReference type="NCBI Taxonomy" id="1632866"/>
    <lineage>
        <taxon>Bacteria</taxon>
        <taxon>Pseudomonadati</taxon>
        <taxon>Pseudomonadota</taxon>
        <taxon>Gammaproteobacteria</taxon>
        <taxon>Alteromonadales</taxon>
        <taxon>Alteromonadaceae</taxon>
        <taxon>Alkalimarinus</taxon>
    </lineage>
</organism>
<dbReference type="Pfam" id="PF05170">
    <property type="entry name" value="AsmA"/>
    <property type="match status" value="1"/>
</dbReference>
<protein>
    <submittedName>
        <fullName evidence="3">AsmA family protein</fullName>
    </submittedName>
</protein>
<dbReference type="Proteomes" id="UP001164472">
    <property type="component" value="Chromosome"/>
</dbReference>
<gene>
    <name evidence="3" type="ORF">NNL22_02375</name>
</gene>
<dbReference type="PANTHER" id="PTHR30441">
    <property type="entry name" value="DUF748 DOMAIN-CONTAINING PROTEIN"/>
    <property type="match status" value="1"/>
</dbReference>
<dbReference type="KEGG" id="asem:NNL22_02375"/>
<feature type="compositionally biased region" description="Polar residues" evidence="1">
    <location>
        <begin position="133"/>
        <end position="163"/>
    </location>
</feature>
<accession>A0A9E8HIU8</accession>
<name>A0A9E8HIU8_9ALTE</name>